<reference evidence="4" key="1">
    <citation type="submission" date="2021-01" db="UniProtKB">
        <authorList>
            <consortium name="EnsemblMetazoa"/>
        </authorList>
    </citation>
    <scope>IDENTIFICATION</scope>
</reference>
<feature type="domain" description="Cation channel sperm-associated protein subunit beta C-terminal" evidence="3">
    <location>
        <begin position="745"/>
        <end position="987"/>
    </location>
</feature>
<sequence>MEFFNYQFVYMVCLVSFWQAHLTLQLDFECTYNGTTLADNVKIFLDLEENGTSNLVCMKMQNQGFVEELKMSVSSSDTDLVTLIFNSTWTSEKVLNISDHDIFKTNNPPSFNMKILVCEIYYVDALHENVTIIKFLAVTAHRSFSQYQRTFGLDDSKHVVAESPCSSIVSYWIPKMLSETKNSLHLKISNETLLMIPILMSESQKISENSTVTRFVVMNNHIILVVDNQWLWKGTLELSGDVRITKASSNRVQVHLLTTTIHCPITDTPGVAGFETALLVHQIGNDTFLNIYAPPIESTPLYTVTLTNITGVDIIDVKYDYGKRQVVVLLVTNTVHAFSLSGTLQCAPVILKDTHIKNQSRLLVKCNLLLIVTNEIVVWTSTNGGCNWKRPIQWNNILHADFEFHSADTLKLTSNITSSYGTPLESYRDYDILWTKIGFLRPQTALNNSNYMLLLNDKIPESNNPYLDLDIFAVTETAEGFQLEFTPNETKFPEIWIGSLVKLGDYSCRVTAVFNATVEIYCYNSSLTFTNIIDFIQQRRWFSVDFFYARKVECHLSFNVNTTTIVFQKKPDTEIDHVFFSTPPLHAGTKETNSSVAWTFKDPLTSIPSSSNQVCLYQKYKTFQEYIYQNPTDCPITFTVTGINESYIHLDIDEHLEISVNLTIDMIVPLHEDISDLDWLKTQVSNHEIVCLRTHREKSRRAEKIRLQFHQSLAMSSINVVTIKSSIYNPKCGGQSLKFQILNVCPPNKKVIFEYPKSIQPNDFAYDDQKQDSEGIIRVFHLPTNYQPPSSKGIGIPQTPHVYNADPAKPMFHKKYLANQIDPVFKQCKDKRNRTMCGCTKPMEISTKISQSDCIKKVYRLLYPEKFVPRLLLQQKAKNNTAFDKLMRLSELNSRTDYTLTNSVRVSNGAEAVDMKSNTTIELKGSGLYHFQLDVFDKNVSYCNFETEFLVYVDGTPLPKAVESLVEAFTAFVFGFILLGLFLYQYYKK</sequence>
<dbReference type="GO" id="GO:0036128">
    <property type="term" value="C:CatSper complex"/>
    <property type="evidence" value="ECO:0007669"/>
    <property type="project" value="InterPro"/>
</dbReference>
<dbReference type="Proteomes" id="UP000594262">
    <property type="component" value="Unplaced"/>
</dbReference>
<evidence type="ECO:0000313" key="4">
    <source>
        <dbReference type="EnsemblMetazoa" id="CLYHEMP018315.1"/>
    </source>
</evidence>
<dbReference type="AlphaFoldDB" id="A0A7M5X766"/>
<keyword evidence="5" id="KW-1185">Reference proteome</keyword>
<dbReference type="EnsemblMetazoa" id="CLYHEMT018315.1">
    <property type="protein sequence ID" value="CLYHEMP018315.1"/>
    <property type="gene ID" value="CLYHEMG018315"/>
</dbReference>
<evidence type="ECO:0000259" key="3">
    <source>
        <dbReference type="Pfam" id="PF15149"/>
    </source>
</evidence>
<keyword evidence="1" id="KW-0812">Transmembrane</keyword>
<dbReference type="InterPro" id="IPR028748">
    <property type="entry name" value="CATSPERB"/>
</dbReference>
<dbReference type="PANTHER" id="PTHR14705">
    <property type="entry name" value="CATION CHANNEL SPERM-ASSOCIATED PROTEIN SUBUNIT BETA"/>
    <property type="match status" value="1"/>
</dbReference>
<evidence type="ECO:0000256" key="2">
    <source>
        <dbReference type="SAM" id="SignalP"/>
    </source>
</evidence>
<accession>A0A7M5X766</accession>
<protein>
    <recommendedName>
        <fullName evidence="3">Cation channel sperm-associated protein subunit beta C-terminal domain-containing protein</fullName>
    </recommendedName>
</protein>
<dbReference type="InterPro" id="IPR048789">
    <property type="entry name" value="CATSPERB_C"/>
</dbReference>
<feature type="signal peptide" evidence="2">
    <location>
        <begin position="1"/>
        <end position="25"/>
    </location>
</feature>
<dbReference type="GeneID" id="136814855"/>
<feature type="chain" id="PRO_5029697700" description="Cation channel sperm-associated protein subunit beta C-terminal domain-containing protein" evidence="2">
    <location>
        <begin position="26"/>
        <end position="989"/>
    </location>
</feature>
<evidence type="ECO:0000313" key="5">
    <source>
        <dbReference type="Proteomes" id="UP000594262"/>
    </source>
</evidence>
<name>A0A7M5X766_9CNID</name>
<keyword evidence="1" id="KW-1133">Transmembrane helix</keyword>
<proteinExistence type="predicted"/>
<dbReference type="GO" id="GO:0005929">
    <property type="term" value="C:cilium"/>
    <property type="evidence" value="ECO:0007669"/>
    <property type="project" value="TreeGrafter"/>
</dbReference>
<dbReference type="RefSeq" id="XP_066927384.1">
    <property type="nucleotide sequence ID" value="XM_067071283.1"/>
</dbReference>
<keyword evidence="1" id="KW-0472">Membrane</keyword>
<organism evidence="4 5">
    <name type="scientific">Clytia hemisphaerica</name>
    <dbReference type="NCBI Taxonomy" id="252671"/>
    <lineage>
        <taxon>Eukaryota</taxon>
        <taxon>Metazoa</taxon>
        <taxon>Cnidaria</taxon>
        <taxon>Hydrozoa</taxon>
        <taxon>Hydroidolina</taxon>
        <taxon>Leptothecata</taxon>
        <taxon>Obeliida</taxon>
        <taxon>Clytiidae</taxon>
        <taxon>Clytia</taxon>
    </lineage>
</organism>
<feature type="transmembrane region" description="Helical" evidence="1">
    <location>
        <begin position="968"/>
        <end position="987"/>
    </location>
</feature>
<dbReference type="Pfam" id="PF15149">
    <property type="entry name" value="CATSPERB_C"/>
    <property type="match status" value="1"/>
</dbReference>
<keyword evidence="2" id="KW-0732">Signal</keyword>
<dbReference type="OrthoDB" id="446173at2759"/>
<evidence type="ECO:0000256" key="1">
    <source>
        <dbReference type="SAM" id="Phobius"/>
    </source>
</evidence>
<dbReference type="PANTHER" id="PTHR14705:SF0">
    <property type="entry name" value="CATION CHANNEL SPERM-ASSOCIATED AUXILIARY SUBUNIT BETA"/>
    <property type="match status" value="1"/>
</dbReference>